<dbReference type="GeneID" id="77135015"/>
<organism evidence="2 3">
    <name type="scientific">Oxalobacter formigenes OXCC13</name>
    <dbReference type="NCBI Taxonomy" id="556269"/>
    <lineage>
        <taxon>Bacteria</taxon>
        <taxon>Pseudomonadati</taxon>
        <taxon>Pseudomonadota</taxon>
        <taxon>Betaproteobacteria</taxon>
        <taxon>Burkholderiales</taxon>
        <taxon>Oxalobacteraceae</taxon>
        <taxon>Oxalobacter</taxon>
    </lineage>
</organism>
<dbReference type="PANTHER" id="PTHR43283">
    <property type="entry name" value="BETA-LACTAMASE-RELATED"/>
    <property type="match status" value="1"/>
</dbReference>
<dbReference type="EMBL" id="GG658170">
    <property type="protein sequence ID" value="EEO29990.1"/>
    <property type="molecule type" value="Genomic_DNA"/>
</dbReference>
<dbReference type="RefSeq" id="WP_005880820.1">
    <property type="nucleotide sequence ID" value="NZ_CP019430.1"/>
</dbReference>
<dbReference type="OrthoDB" id="9801061at2"/>
<accession>C3X9W4</accession>
<gene>
    <name evidence="2" type="ORF">OFBG_01018</name>
</gene>
<dbReference type="SUPFAM" id="SSF56601">
    <property type="entry name" value="beta-lactamase/transpeptidase-like"/>
    <property type="match status" value="1"/>
</dbReference>
<dbReference type="Gene3D" id="3.40.710.10">
    <property type="entry name" value="DD-peptidase/beta-lactamase superfamily"/>
    <property type="match status" value="1"/>
</dbReference>
<dbReference type="InterPro" id="IPR012338">
    <property type="entry name" value="Beta-lactam/transpept-like"/>
</dbReference>
<dbReference type="Pfam" id="PF00144">
    <property type="entry name" value="Beta-lactamase"/>
    <property type="match status" value="1"/>
</dbReference>
<dbReference type="InterPro" id="IPR050789">
    <property type="entry name" value="Diverse_Enzym_Activities"/>
</dbReference>
<dbReference type="AlphaFoldDB" id="C3X9W4"/>
<reference evidence="2 3" key="1">
    <citation type="submission" date="2009-02" db="EMBL/GenBank/DDBJ databases">
        <title>The Genome Sequence of Oxalobacter formigenes OXCC13.</title>
        <authorList>
            <consortium name="The Broad Institute Genome Sequencing Platform"/>
            <person name="Ward D."/>
            <person name="Young S.K."/>
            <person name="Kodira C.D."/>
            <person name="Zeng Q."/>
            <person name="Koehrsen M."/>
            <person name="Alvarado L."/>
            <person name="Berlin A."/>
            <person name="Borenstein D."/>
            <person name="Chen Z."/>
            <person name="Engels R."/>
            <person name="Freedman E."/>
            <person name="Gellesch M."/>
            <person name="Goldberg J."/>
            <person name="Griggs A."/>
            <person name="Gujja S."/>
            <person name="Heiman D."/>
            <person name="Hepburn T."/>
            <person name="Howarth C."/>
            <person name="Jen D."/>
            <person name="Larson L."/>
            <person name="Lewis B."/>
            <person name="Mehta T."/>
            <person name="Park D."/>
            <person name="Pearson M."/>
            <person name="Roberts A."/>
            <person name="Saif S."/>
            <person name="Shea T."/>
            <person name="Shenoy N."/>
            <person name="Sisk P."/>
            <person name="Stolte C."/>
            <person name="Sykes S."/>
            <person name="Walk T."/>
            <person name="White J."/>
            <person name="Yandava C."/>
            <person name="Allison M.J."/>
            <person name="Lander E."/>
            <person name="Nusbaum C."/>
            <person name="Galagan J."/>
            <person name="Birren B."/>
        </authorList>
    </citation>
    <scope>NUCLEOTIDE SEQUENCE [LARGE SCALE GENOMIC DNA]</scope>
    <source>
        <strain evidence="2 3">OXCC13</strain>
    </source>
</reference>
<name>C3X9W4_OXAFO</name>
<evidence type="ECO:0000313" key="2">
    <source>
        <dbReference type="EMBL" id="EEO29990.1"/>
    </source>
</evidence>
<dbReference type="eggNOG" id="COG1680">
    <property type="taxonomic scope" value="Bacteria"/>
</dbReference>
<sequence>MMGVAEIRKDVLGKAVDAAIDKNIARGFTTGVLVCICFDGEMVYRRAAGLADREANCLMQENTLFRLASISKAFTSLAVAALVEQRKLSLDDSVSKWLPYFTPKLSNGFVPVITIRDLLCHMSGLDYRWAQKEDGPYAKAGVSDGLDITGLTLEENLKRLASAPLCFAPGSSWLYSLGPDVLGAVVAKVQGTDFRTALAELVTKPLGMTDTAFYASESDRKRVAAPYYLDNGKLARMNDDQFLTSVDDRYFHFSPERVFHAEEYPSGGVGLVGTASDLMRLVETIRTGESPIADKGLMSQMSANQLGDMMARPGFGFSLGWGVLVDPVEAVTPQTAGTLAWGGVYGSKWFADPARKLSVVTMTTTALDEVVSVDVRNAIYGSF</sequence>
<dbReference type="HOGENOM" id="CLU_020027_11_2_4"/>
<evidence type="ECO:0000313" key="3">
    <source>
        <dbReference type="Proteomes" id="UP000005089"/>
    </source>
</evidence>
<feature type="domain" description="Beta-lactamase-related" evidence="1">
    <location>
        <begin position="17"/>
        <end position="367"/>
    </location>
</feature>
<dbReference type="Proteomes" id="UP000005089">
    <property type="component" value="Unassembled WGS sequence"/>
</dbReference>
<evidence type="ECO:0000259" key="1">
    <source>
        <dbReference type="Pfam" id="PF00144"/>
    </source>
</evidence>
<dbReference type="STRING" id="847.BRW83_1128"/>
<dbReference type="InterPro" id="IPR001466">
    <property type="entry name" value="Beta-lactam-related"/>
</dbReference>
<proteinExistence type="predicted"/>
<dbReference type="PANTHER" id="PTHR43283:SF3">
    <property type="entry name" value="BETA-LACTAMASE FAMILY PROTEIN (AFU_ORTHOLOGUE AFUA_5G07500)"/>
    <property type="match status" value="1"/>
</dbReference>
<keyword evidence="3" id="KW-1185">Reference proteome</keyword>
<protein>
    <submittedName>
        <fullName evidence="2">Beta-lactamase</fullName>
    </submittedName>
</protein>